<keyword evidence="2" id="KW-1185">Reference proteome</keyword>
<protein>
    <submittedName>
        <fullName evidence="3">Uncharacterized protein LOC136074444</fullName>
    </submittedName>
</protein>
<reference evidence="2" key="1">
    <citation type="submission" date="2025-05" db="UniProtKB">
        <authorList>
            <consortium name="RefSeq"/>
        </authorList>
    </citation>
    <scope>NUCLEOTIDE SEQUENCE [LARGE SCALE GENOMIC DNA]</scope>
</reference>
<feature type="transmembrane region" description="Helical" evidence="1">
    <location>
        <begin position="22"/>
        <end position="43"/>
    </location>
</feature>
<dbReference type="RefSeq" id="XP_065642832.1">
    <property type="nucleotide sequence ID" value="XM_065786760.1"/>
</dbReference>
<gene>
    <name evidence="3" type="primary">LOC136074444</name>
</gene>
<keyword evidence="1" id="KW-0812">Transmembrane</keyword>
<keyword evidence="1" id="KW-0472">Membrane</keyword>
<accession>A0ABM4B223</accession>
<evidence type="ECO:0000256" key="1">
    <source>
        <dbReference type="SAM" id="Phobius"/>
    </source>
</evidence>
<proteinExistence type="predicted"/>
<evidence type="ECO:0000313" key="2">
    <source>
        <dbReference type="Proteomes" id="UP001652625"/>
    </source>
</evidence>
<dbReference type="PANTHER" id="PTHR33053">
    <property type="entry name" value="PROTEIN, PUTATIVE-RELATED"/>
    <property type="match status" value="1"/>
</dbReference>
<dbReference type="GeneID" id="136074444"/>
<name>A0ABM4B223_HYDVU</name>
<dbReference type="PANTHER" id="PTHR33053:SF24">
    <property type="entry name" value="TRANSPOSASE DOMAIN-CONTAINING PROTEIN"/>
    <property type="match status" value="1"/>
</dbReference>
<reference evidence="3" key="2">
    <citation type="submission" date="2025-08" db="UniProtKB">
        <authorList>
            <consortium name="RefSeq"/>
        </authorList>
    </citation>
    <scope>IDENTIFICATION</scope>
</reference>
<organism evidence="2 3">
    <name type="scientific">Hydra vulgaris</name>
    <name type="common">Hydra</name>
    <name type="synonym">Hydra attenuata</name>
    <dbReference type="NCBI Taxonomy" id="6087"/>
    <lineage>
        <taxon>Eukaryota</taxon>
        <taxon>Metazoa</taxon>
        <taxon>Cnidaria</taxon>
        <taxon>Hydrozoa</taxon>
        <taxon>Hydroidolina</taxon>
        <taxon>Anthoathecata</taxon>
        <taxon>Aplanulata</taxon>
        <taxon>Hydridae</taxon>
        <taxon>Hydra</taxon>
    </lineage>
</organism>
<dbReference type="Proteomes" id="UP001652625">
    <property type="component" value="Chromosome 01"/>
</dbReference>
<sequence length="261" mass="29382">MNDSDSDKSCQFSRMEELVTVLASWSCSFNITLTALAALLTILRKYFPNLPKSSKTVRQSEINKKDVRDSSYCYFGIKQRVVNRLSQLVANYIAVNQVTTLQFNIGGLPLFKSSNIQLWPILCLMEHFDGMIQTNKEPFTVALYCGKGKPTDIITFLKDFVEEIKKLQETRITYNNVSYKVKLSALVCDTLARAYIKSIKGHSAYHGCDMCKQRGVYAGRVTFPETAAALRTDSSFLEMNDQKHHLGESPLVPIPLLGVIS</sequence>
<keyword evidence="1" id="KW-1133">Transmembrane helix</keyword>
<evidence type="ECO:0000313" key="3">
    <source>
        <dbReference type="RefSeq" id="XP_065642832.1"/>
    </source>
</evidence>